<feature type="region of interest" description="Disordered" evidence="1">
    <location>
        <begin position="1"/>
        <end position="99"/>
    </location>
</feature>
<organism evidence="2 3">
    <name type="scientific">Lactuca virosa</name>
    <dbReference type="NCBI Taxonomy" id="75947"/>
    <lineage>
        <taxon>Eukaryota</taxon>
        <taxon>Viridiplantae</taxon>
        <taxon>Streptophyta</taxon>
        <taxon>Embryophyta</taxon>
        <taxon>Tracheophyta</taxon>
        <taxon>Spermatophyta</taxon>
        <taxon>Magnoliopsida</taxon>
        <taxon>eudicotyledons</taxon>
        <taxon>Gunneridae</taxon>
        <taxon>Pentapetalae</taxon>
        <taxon>asterids</taxon>
        <taxon>campanulids</taxon>
        <taxon>Asterales</taxon>
        <taxon>Asteraceae</taxon>
        <taxon>Cichorioideae</taxon>
        <taxon>Cichorieae</taxon>
        <taxon>Lactucinae</taxon>
        <taxon>Lactuca</taxon>
    </lineage>
</organism>
<proteinExistence type="predicted"/>
<name>A0AAU9M986_9ASTR</name>
<evidence type="ECO:0000313" key="2">
    <source>
        <dbReference type="EMBL" id="CAH1422081.1"/>
    </source>
</evidence>
<evidence type="ECO:0000313" key="3">
    <source>
        <dbReference type="Proteomes" id="UP001157418"/>
    </source>
</evidence>
<feature type="compositionally biased region" description="Polar residues" evidence="1">
    <location>
        <begin position="1"/>
        <end position="13"/>
    </location>
</feature>
<accession>A0AAU9M986</accession>
<keyword evidence="3" id="KW-1185">Reference proteome</keyword>
<evidence type="ECO:0000256" key="1">
    <source>
        <dbReference type="SAM" id="MobiDB-lite"/>
    </source>
</evidence>
<feature type="compositionally biased region" description="Basic and acidic residues" evidence="1">
    <location>
        <begin position="28"/>
        <end position="48"/>
    </location>
</feature>
<reference evidence="2 3" key="1">
    <citation type="submission" date="2022-01" db="EMBL/GenBank/DDBJ databases">
        <authorList>
            <person name="Xiong W."/>
            <person name="Schranz E."/>
        </authorList>
    </citation>
    <scope>NUCLEOTIDE SEQUENCE [LARGE SCALE GENOMIC DNA]</scope>
</reference>
<protein>
    <submittedName>
        <fullName evidence="2">Uncharacterized protein</fullName>
    </submittedName>
</protein>
<sequence length="278" mass="30815">MLGAEGSSNTGNTQKKKKKTEQSQLVEKNVEKEFSKPVQENVKKEVSKEVIPSKTRILKGTKKSAQRPRHSPKRPSVSEVEAETPTKSHNFSKGALVSPASKKCQAQEMVKKLNKKQRLLEDPVYKVVAESEHCSDSEHSEIHIYDIGFGSPQRDSPIKKLEESVNLTVAELKPEMTKEVEKIEKNYSVLHGKVDVVADSITKLVEYNTSYSTKLNAKTEHDSKVFNKLEEFLSSIKDTLLQVSFTITSTTTTSKLITKMILIGESVGGSGSSSKPPP</sequence>
<dbReference type="AlphaFoldDB" id="A0AAU9M986"/>
<dbReference type="Proteomes" id="UP001157418">
    <property type="component" value="Unassembled WGS sequence"/>
</dbReference>
<feature type="compositionally biased region" description="Basic residues" evidence="1">
    <location>
        <begin position="56"/>
        <end position="73"/>
    </location>
</feature>
<dbReference type="EMBL" id="CAKMRJ010001112">
    <property type="protein sequence ID" value="CAH1422081.1"/>
    <property type="molecule type" value="Genomic_DNA"/>
</dbReference>
<gene>
    <name evidence="2" type="ORF">LVIROSA_LOCUS9438</name>
</gene>
<comment type="caution">
    <text evidence="2">The sequence shown here is derived from an EMBL/GenBank/DDBJ whole genome shotgun (WGS) entry which is preliminary data.</text>
</comment>